<dbReference type="PRINTS" id="PR00387">
    <property type="entry name" value="PDIESTERASE1"/>
</dbReference>
<evidence type="ECO:0000256" key="2">
    <source>
        <dbReference type="ARBA" id="ARBA00022801"/>
    </source>
</evidence>
<keyword evidence="6" id="KW-1185">Reference proteome</keyword>
<proteinExistence type="inferred from homology"/>
<evidence type="ECO:0000256" key="3">
    <source>
        <dbReference type="RuleBase" id="RU363067"/>
    </source>
</evidence>
<feature type="region of interest" description="Disordered" evidence="4">
    <location>
        <begin position="109"/>
        <end position="140"/>
    </location>
</feature>
<sequence>MDMGPLGPRQVPQLPLDVDVPTFALTRRSGISFCSSSSYLTEPRSERRGGISFDSTDKNALYIRMLGDGKMRVGPEKVDSSKSVMAEADRKMLDKLPLQAPNPRLRSRFLSVSQRRSRRRPGRGHVVSSPSQATSHDTREDSYTSATRLLLSRLGCWDFNIFSLDALAGGRCVFQVGYQLFQDYGFVQGFRLDTVKLMSFLSLVEDNYHDSNPYHNALHAADVAQAMHCFLQEKEVRASTTDFEKMVALVASLTHDLDHPGVNNSFLVVTANHLASLYQNCSVLENHHWRAAVGLLQESGLVEHLPEQHRCEFIRLLRVLILATDITRQQEFLLKFSRYIESGEFEYRRVEEHRHFMLQMALKCADISNPCRTWLTSRRWSRRVCREFFTQGDTERALNLPVTPLCDRHGNTVANIQHGFMQFVVSPLFSAWDLFLGSKLSAQLLVHLRQNQASWQTVMDKETDGQELDTDQEGDFEEEMAVVEDRKKERRLEKSGDEVFEEGIREDVAHHTVHGRCLSQPELDLEGAKRGVEEGGSAEEGGSEEDDVVENDVNLLYRYPTTDSELSEHSVRGLSPASEDSEPAVCQSTSSIRGRRYSVPYIRRDLSFYLGLRPGSPGDAAFLRRQSLPVSALYLRGFNTYTDSGQVASIPQSHCLSMDALIARPKISNLRPGMEVTVLDPVSFTPLGRQTLVLQGGSVSSAQSIEEDVSDTSGQLTSNLPTLDLNIAPHRQQELRGLYPDLNLNIREEPVGLASSWPNVAPRRTTTNGSIPPRTDTSLVTHDPSSQVKHVARSDDVELGIEGENISSQNPSSVTSQEHLPHKNHHFPSIAQLPPQQQQQQ</sequence>
<comment type="similarity">
    <text evidence="3">Belongs to the cyclic nucleotide phosphodiesterase family.</text>
</comment>
<feature type="domain" description="PDEase" evidence="5">
    <location>
        <begin position="139"/>
        <end position="462"/>
    </location>
</feature>
<dbReference type="PROSITE" id="PS00126">
    <property type="entry name" value="PDEASE_I_1"/>
    <property type="match status" value="1"/>
</dbReference>
<dbReference type="CDD" id="cd00077">
    <property type="entry name" value="HDc"/>
    <property type="match status" value="1"/>
</dbReference>
<dbReference type="RefSeq" id="XP_012940982.1">
    <property type="nucleotide sequence ID" value="XM_013085528.2"/>
</dbReference>
<organism evidence="6 7">
    <name type="scientific">Aplysia californica</name>
    <name type="common">California sea hare</name>
    <dbReference type="NCBI Taxonomy" id="6500"/>
    <lineage>
        <taxon>Eukaryota</taxon>
        <taxon>Metazoa</taxon>
        <taxon>Spiralia</taxon>
        <taxon>Lophotrochozoa</taxon>
        <taxon>Mollusca</taxon>
        <taxon>Gastropoda</taxon>
        <taxon>Heterobranchia</taxon>
        <taxon>Euthyneura</taxon>
        <taxon>Tectipleura</taxon>
        <taxon>Aplysiida</taxon>
        <taxon>Aplysioidea</taxon>
        <taxon>Aplysiidae</taxon>
        <taxon>Aplysia</taxon>
    </lineage>
</organism>
<feature type="compositionally biased region" description="Acidic residues" evidence="4">
    <location>
        <begin position="541"/>
        <end position="550"/>
    </location>
</feature>
<dbReference type="EC" id="3.1.4.-" evidence="3"/>
<dbReference type="PANTHER" id="PTHR11347">
    <property type="entry name" value="CYCLIC NUCLEOTIDE PHOSPHODIESTERASE"/>
    <property type="match status" value="1"/>
</dbReference>
<dbReference type="GeneID" id="101852864"/>
<dbReference type="InterPro" id="IPR023088">
    <property type="entry name" value="PDEase"/>
</dbReference>
<keyword evidence="2 3" id="KW-0378">Hydrolase</keyword>
<dbReference type="Pfam" id="PF00233">
    <property type="entry name" value="PDEase_I"/>
    <property type="match status" value="1"/>
</dbReference>
<feature type="region of interest" description="Disordered" evidence="4">
    <location>
        <begin position="756"/>
        <end position="791"/>
    </location>
</feature>
<feature type="region of interest" description="Disordered" evidence="4">
    <location>
        <begin position="804"/>
        <end position="841"/>
    </location>
</feature>
<evidence type="ECO:0000313" key="7">
    <source>
        <dbReference type="RefSeq" id="XP_012940982.1"/>
    </source>
</evidence>
<feature type="compositionally biased region" description="Polar residues" evidence="4">
    <location>
        <begin position="805"/>
        <end position="818"/>
    </location>
</feature>
<protein>
    <recommendedName>
        <fullName evidence="3">Phosphodiesterase</fullName>
        <ecNumber evidence="3">3.1.4.-</ecNumber>
    </recommendedName>
</protein>
<dbReference type="PROSITE" id="PS51845">
    <property type="entry name" value="PDEASE_I_2"/>
    <property type="match status" value="1"/>
</dbReference>
<dbReference type="SMART" id="SM00471">
    <property type="entry name" value="HDc"/>
    <property type="match status" value="1"/>
</dbReference>
<dbReference type="InterPro" id="IPR036971">
    <property type="entry name" value="PDEase_catalytic_dom_sf"/>
</dbReference>
<dbReference type="SUPFAM" id="SSF109604">
    <property type="entry name" value="HD-domain/PDEase-like"/>
    <property type="match status" value="1"/>
</dbReference>
<accession>A0ABM1A530</accession>
<feature type="compositionally biased region" description="Polar residues" evidence="4">
    <location>
        <begin position="764"/>
        <end position="788"/>
    </location>
</feature>
<dbReference type="Proteomes" id="UP000694888">
    <property type="component" value="Unplaced"/>
</dbReference>
<dbReference type="InterPro" id="IPR003607">
    <property type="entry name" value="HD/PDEase_dom"/>
</dbReference>
<comment type="cofactor">
    <cofactor evidence="3">
        <name>a divalent metal cation</name>
        <dbReference type="ChEBI" id="CHEBI:60240"/>
    </cofactor>
    <text evidence="3">Binds 2 divalent metal cations per subunit. Site 1 may preferentially bind zinc ions, while site 2 has a preference for magnesium and/or manganese ions.</text>
</comment>
<reference evidence="7" key="1">
    <citation type="submission" date="2025-08" db="UniProtKB">
        <authorList>
            <consortium name="RefSeq"/>
        </authorList>
    </citation>
    <scope>IDENTIFICATION</scope>
</reference>
<dbReference type="Gene3D" id="1.10.1300.10">
    <property type="entry name" value="3'5'-cyclic nucleotide phosphodiesterase, catalytic domain"/>
    <property type="match status" value="1"/>
</dbReference>
<evidence type="ECO:0000259" key="5">
    <source>
        <dbReference type="PROSITE" id="PS51845"/>
    </source>
</evidence>
<dbReference type="InterPro" id="IPR002073">
    <property type="entry name" value="PDEase_catalytic_dom"/>
</dbReference>
<evidence type="ECO:0000256" key="1">
    <source>
        <dbReference type="ARBA" id="ARBA00022723"/>
    </source>
</evidence>
<evidence type="ECO:0000313" key="6">
    <source>
        <dbReference type="Proteomes" id="UP000694888"/>
    </source>
</evidence>
<name>A0ABM1A530_APLCA</name>
<feature type="region of interest" description="Disordered" evidence="4">
    <location>
        <begin position="522"/>
        <end position="589"/>
    </location>
</feature>
<keyword evidence="1 3" id="KW-0479">Metal-binding</keyword>
<feature type="compositionally biased region" description="Low complexity" evidence="4">
    <location>
        <begin position="832"/>
        <end position="841"/>
    </location>
</feature>
<dbReference type="InterPro" id="IPR023174">
    <property type="entry name" value="PDEase_CS"/>
</dbReference>
<evidence type="ECO:0000256" key="4">
    <source>
        <dbReference type="SAM" id="MobiDB-lite"/>
    </source>
</evidence>
<gene>
    <name evidence="7" type="primary">LOC101852864</name>
</gene>